<dbReference type="AlphaFoldDB" id="A0A1V3XNX8"/>
<dbReference type="EMBL" id="MVBN01000002">
    <property type="protein sequence ID" value="OOK80889.1"/>
    <property type="molecule type" value="Genomic_DNA"/>
</dbReference>
<accession>A0A1V3XNX8</accession>
<organism evidence="1 2">
    <name type="scientific">Mycobacterium kansasii</name>
    <dbReference type="NCBI Taxonomy" id="1768"/>
    <lineage>
        <taxon>Bacteria</taxon>
        <taxon>Bacillati</taxon>
        <taxon>Actinomycetota</taxon>
        <taxon>Actinomycetes</taxon>
        <taxon>Mycobacteriales</taxon>
        <taxon>Mycobacteriaceae</taxon>
        <taxon>Mycobacterium</taxon>
    </lineage>
</organism>
<name>A0A1V3XNX8_MYCKA</name>
<reference evidence="1 2" key="1">
    <citation type="submission" date="2017-02" db="EMBL/GenBank/DDBJ databases">
        <title>Complete genome sequences of Mycobacterium kansasii strains isolated from rhesus macaques.</title>
        <authorList>
            <person name="Panda A."/>
            <person name="Nagaraj S."/>
            <person name="Zhao X."/>
            <person name="Tettelin H."/>
            <person name="Detolla L.J."/>
        </authorList>
    </citation>
    <scope>NUCLEOTIDE SEQUENCE [LARGE SCALE GENOMIC DNA]</scope>
    <source>
        <strain evidence="1 2">11-3469</strain>
    </source>
</reference>
<dbReference type="Proteomes" id="UP000188532">
    <property type="component" value="Unassembled WGS sequence"/>
</dbReference>
<gene>
    <name evidence="1" type="ORF">BZL29_2204</name>
</gene>
<evidence type="ECO:0000313" key="2">
    <source>
        <dbReference type="Proteomes" id="UP000188532"/>
    </source>
</evidence>
<proteinExistence type="predicted"/>
<comment type="caution">
    <text evidence="1">The sequence shown here is derived from an EMBL/GenBank/DDBJ whole genome shotgun (WGS) entry which is preliminary data.</text>
</comment>
<sequence>MFVEGARVERVAVARPVSVMLGSASSGELVQLAPGGGPRRRRRSLWRWWVRRRWPARPRRCMPLISWW</sequence>
<protein>
    <submittedName>
        <fullName evidence="1">Uncharacterized protein</fullName>
    </submittedName>
</protein>
<evidence type="ECO:0000313" key="1">
    <source>
        <dbReference type="EMBL" id="OOK80889.1"/>
    </source>
</evidence>